<dbReference type="HOGENOM" id="CLU_1952090_0_0_1"/>
<dbReference type="PaxDb" id="65489-OBART03G40140.1"/>
<keyword evidence="2" id="KW-1185">Reference proteome</keyword>
<proteinExistence type="predicted"/>
<dbReference type="Gramene" id="OBART03G40140.1">
    <property type="protein sequence ID" value="OBART03G40140.1"/>
    <property type="gene ID" value="OBART03G40140"/>
</dbReference>
<reference evidence="1" key="2">
    <citation type="submission" date="2015-03" db="UniProtKB">
        <authorList>
            <consortium name="EnsemblPlants"/>
        </authorList>
    </citation>
    <scope>IDENTIFICATION</scope>
</reference>
<dbReference type="EnsemblPlants" id="OBART03G40140.1">
    <property type="protein sequence ID" value="OBART03G40140.1"/>
    <property type="gene ID" value="OBART03G40140"/>
</dbReference>
<dbReference type="Proteomes" id="UP000026960">
    <property type="component" value="Chromosome 3"/>
</dbReference>
<name>A0A0D3FR35_9ORYZ</name>
<accession>A0A0D3FR35</accession>
<protein>
    <submittedName>
        <fullName evidence="1">Uncharacterized protein</fullName>
    </submittedName>
</protein>
<dbReference type="AlphaFoldDB" id="A0A0D3FR35"/>
<sequence>MGRSWASVMSSDDGEALSLLGSSLQYGCNQGCGAHCDGSLYRSKYLHANIIKTILTIFCCLSIFLDSSCTVALEFLYKEDRCNVTNVKEVVLSVIENTPVLHLIDPKRIKFLAENLAGKESEDELDEGT</sequence>
<evidence type="ECO:0000313" key="1">
    <source>
        <dbReference type="EnsemblPlants" id="OBART03G40140.1"/>
    </source>
</evidence>
<organism evidence="1">
    <name type="scientific">Oryza barthii</name>
    <dbReference type="NCBI Taxonomy" id="65489"/>
    <lineage>
        <taxon>Eukaryota</taxon>
        <taxon>Viridiplantae</taxon>
        <taxon>Streptophyta</taxon>
        <taxon>Embryophyta</taxon>
        <taxon>Tracheophyta</taxon>
        <taxon>Spermatophyta</taxon>
        <taxon>Magnoliopsida</taxon>
        <taxon>Liliopsida</taxon>
        <taxon>Poales</taxon>
        <taxon>Poaceae</taxon>
        <taxon>BOP clade</taxon>
        <taxon>Oryzoideae</taxon>
        <taxon>Oryzeae</taxon>
        <taxon>Oryzinae</taxon>
        <taxon>Oryza</taxon>
    </lineage>
</organism>
<evidence type="ECO:0000313" key="2">
    <source>
        <dbReference type="Proteomes" id="UP000026960"/>
    </source>
</evidence>
<reference evidence="1" key="1">
    <citation type="journal article" date="2009" name="Rice">
        <title>De Novo Next Generation Sequencing of Plant Genomes.</title>
        <authorList>
            <person name="Rounsley S."/>
            <person name="Marri P.R."/>
            <person name="Yu Y."/>
            <person name="He R."/>
            <person name="Sisneros N."/>
            <person name="Goicoechea J.L."/>
            <person name="Lee S.J."/>
            <person name="Angelova A."/>
            <person name="Kudrna D."/>
            <person name="Luo M."/>
            <person name="Affourtit J."/>
            <person name="Desany B."/>
            <person name="Knight J."/>
            <person name="Niazi F."/>
            <person name="Egholm M."/>
            <person name="Wing R.A."/>
        </authorList>
    </citation>
    <scope>NUCLEOTIDE SEQUENCE [LARGE SCALE GENOMIC DNA]</scope>
    <source>
        <strain evidence="1">cv. IRGC 105608</strain>
    </source>
</reference>